<dbReference type="InterPro" id="IPR028939">
    <property type="entry name" value="P5C_Rdtase_cat_N"/>
</dbReference>
<dbReference type="InterPro" id="IPR036291">
    <property type="entry name" value="NAD(P)-bd_dom_sf"/>
</dbReference>
<dbReference type="PANTHER" id="PTHR11645:SF58">
    <property type="entry name" value="NADP-DEPENDENT OXIDOREDUCTASE DOMAIN-CONTAINING PROTEIN 1"/>
    <property type="match status" value="1"/>
</dbReference>
<sequence length="367" mass="41870">MDFSQSSATLSELFDPSMGNLTAGLESVQLDKICPGGFTHLFTQLRRRSNLITSTHIAYACYFAALVNRIKRAGDKLKYAPGKKRSHRLMAELRRDAGFKIGIIGAGRIGHLLAKFLLQYGDVYPDELYLSSRQADLLTDMIDSGVAFCKFNNAHIVEQCDIVFLCVAPHHIRYVIDDIRDRIKPHVLFYTLILGYPTLKLSSLLQHTHFIKPSYQFNVLVDDDESLWPLANDMETIFGNELLMKRLSLENVDQNDSLVRDDDFVPSLFYALLNIIKQNTTLNRIESLRVVSASLFNNPDLDIILDEFKQPETKKTPTNESFSEFNLVHLQTEATVIRNLLNNNPNLRQLFSDTFISHYIQIKPTHS</sequence>
<dbReference type="Proteomes" id="UP000663828">
    <property type="component" value="Unassembled WGS sequence"/>
</dbReference>
<name>A0A814GXZ2_ADIRI</name>
<dbReference type="Proteomes" id="UP000663852">
    <property type="component" value="Unassembled WGS sequence"/>
</dbReference>
<dbReference type="EMBL" id="CAJNOR010000767">
    <property type="protein sequence ID" value="CAF1002196.1"/>
    <property type="molecule type" value="Genomic_DNA"/>
</dbReference>
<dbReference type="GO" id="GO:0055129">
    <property type="term" value="P:L-proline biosynthetic process"/>
    <property type="evidence" value="ECO:0007669"/>
    <property type="project" value="TreeGrafter"/>
</dbReference>
<organism evidence="4 5">
    <name type="scientific">Adineta ricciae</name>
    <name type="common">Rotifer</name>
    <dbReference type="NCBI Taxonomy" id="249248"/>
    <lineage>
        <taxon>Eukaryota</taxon>
        <taxon>Metazoa</taxon>
        <taxon>Spiralia</taxon>
        <taxon>Gnathifera</taxon>
        <taxon>Rotifera</taxon>
        <taxon>Eurotatoria</taxon>
        <taxon>Bdelloidea</taxon>
        <taxon>Adinetida</taxon>
        <taxon>Adinetidae</taxon>
        <taxon>Adineta</taxon>
    </lineage>
</organism>
<feature type="domain" description="Pyrroline-5-carboxylate reductase catalytic N-terminal" evidence="2">
    <location>
        <begin position="100"/>
        <end position="186"/>
    </location>
</feature>
<comment type="caution">
    <text evidence="4">The sequence shown here is derived from an EMBL/GenBank/DDBJ whole genome shotgun (WGS) entry which is preliminary data.</text>
</comment>
<keyword evidence="5" id="KW-1185">Reference proteome</keyword>
<dbReference type="Pfam" id="PF03807">
    <property type="entry name" value="F420_oxidored"/>
    <property type="match status" value="1"/>
</dbReference>
<dbReference type="GO" id="GO:0004735">
    <property type="term" value="F:pyrroline-5-carboxylate reductase activity"/>
    <property type="evidence" value="ECO:0007669"/>
    <property type="project" value="TreeGrafter"/>
</dbReference>
<dbReference type="SUPFAM" id="SSF51735">
    <property type="entry name" value="NAD(P)-binding Rossmann-fold domains"/>
    <property type="match status" value="1"/>
</dbReference>
<evidence type="ECO:0000313" key="5">
    <source>
        <dbReference type="Proteomes" id="UP000663828"/>
    </source>
</evidence>
<evidence type="ECO:0000313" key="3">
    <source>
        <dbReference type="EMBL" id="CAF0925953.1"/>
    </source>
</evidence>
<evidence type="ECO:0000313" key="4">
    <source>
        <dbReference type="EMBL" id="CAF1002196.1"/>
    </source>
</evidence>
<dbReference type="EMBL" id="CAJNOJ010000039">
    <property type="protein sequence ID" value="CAF0925953.1"/>
    <property type="molecule type" value="Genomic_DNA"/>
</dbReference>
<protein>
    <recommendedName>
        <fullName evidence="2">Pyrroline-5-carboxylate reductase catalytic N-terminal domain-containing protein</fullName>
    </recommendedName>
</protein>
<evidence type="ECO:0000256" key="1">
    <source>
        <dbReference type="ARBA" id="ARBA00005525"/>
    </source>
</evidence>
<proteinExistence type="inferred from homology"/>
<comment type="similarity">
    <text evidence="1">Belongs to the pyrroline-5-carboxylate reductase family.</text>
</comment>
<evidence type="ECO:0000259" key="2">
    <source>
        <dbReference type="Pfam" id="PF03807"/>
    </source>
</evidence>
<dbReference type="AlphaFoldDB" id="A0A814GXZ2"/>
<dbReference type="OrthoDB" id="195672at2759"/>
<reference evidence="4" key="1">
    <citation type="submission" date="2021-02" db="EMBL/GenBank/DDBJ databases">
        <authorList>
            <person name="Nowell W R."/>
        </authorList>
    </citation>
    <scope>NUCLEOTIDE SEQUENCE</scope>
</reference>
<dbReference type="PANTHER" id="PTHR11645">
    <property type="entry name" value="PYRROLINE-5-CARBOXYLATE REDUCTASE"/>
    <property type="match status" value="1"/>
</dbReference>
<dbReference type="Gene3D" id="3.40.50.720">
    <property type="entry name" value="NAD(P)-binding Rossmann-like Domain"/>
    <property type="match status" value="1"/>
</dbReference>
<accession>A0A814GXZ2</accession>
<gene>
    <name evidence="3" type="ORF">EDS130_LOCUS11029</name>
    <name evidence="4" type="ORF">XAT740_LOCUS13265</name>
</gene>